<evidence type="ECO:0000313" key="2">
    <source>
        <dbReference type="WBParaSite" id="L893_g16889.t1"/>
    </source>
</evidence>
<keyword evidence="1" id="KW-1185">Reference proteome</keyword>
<name>A0A1I7YJZ6_9BILA</name>
<sequence length="76" mass="8534">MESDEMTNNNLVRNRTFSVITVVNGNEHESHKAVPLMVHALTTYTLRGSFFSLMSPMVRCHAKDGHVPTDISPILH</sequence>
<proteinExistence type="predicted"/>
<accession>A0A1I7YJZ6</accession>
<dbReference type="WBParaSite" id="L893_g16889.t1">
    <property type="protein sequence ID" value="L893_g16889.t1"/>
    <property type="gene ID" value="L893_g16889"/>
</dbReference>
<evidence type="ECO:0000313" key="1">
    <source>
        <dbReference type="Proteomes" id="UP000095287"/>
    </source>
</evidence>
<organism evidence="1 2">
    <name type="scientific">Steinernema glaseri</name>
    <dbReference type="NCBI Taxonomy" id="37863"/>
    <lineage>
        <taxon>Eukaryota</taxon>
        <taxon>Metazoa</taxon>
        <taxon>Ecdysozoa</taxon>
        <taxon>Nematoda</taxon>
        <taxon>Chromadorea</taxon>
        <taxon>Rhabditida</taxon>
        <taxon>Tylenchina</taxon>
        <taxon>Panagrolaimomorpha</taxon>
        <taxon>Strongyloidoidea</taxon>
        <taxon>Steinernematidae</taxon>
        <taxon>Steinernema</taxon>
    </lineage>
</organism>
<dbReference type="Proteomes" id="UP000095287">
    <property type="component" value="Unplaced"/>
</dbReference>
<reference evidence="2" key="1">
    <citation type="submission" date="2016-11" db="UniProtKB">
        <authorList>
            <consortium name="WormBaseParasite"/>
        </authorList>
    </citation>
    <scope>IDENTIFICATION</scope>
</reference>
<protein>
    <submittedName>
        <fullName evidence="2">Ovule protein</fullName>
    </submittedName>
</protein>
<dbReference type="AlphaFoldDB" id="A0A1I7YJZ6"/>